<sequence length="102" mass="11715">MLLEYIEHHDTLGQIIDFQKDTTPLHVRTKWISQLQYIIRELHAAGIVWGDAKPDNILVGTDQNLWLVDFGGGFTQGWVDEDKMESFDGDLQALSRMVDLLM</sequence>
<dbReference type="OrthoDB" id="4062651at2759"/>
<dbReference type="AlphaFoldDB" id="A0A3A2ZZL5"/>
<name>A0A3A2ZZL5_9EURO</name>
<gene>
    <name evidence="2" type="ORF">PHISCL_04331</name>
</gene>
<reference evidence="3" key="1">
    <citation type="submission" date="2017-02" db="EMBL/GenBank/DDBJ databases">
        <authorList>
            <person name="Tafer H."/>
            <person name="Lopandic K."/>
        </authorList>
    </citation>
    <scope>NUCLEOTIDE SEQUENCE [LARGE SCALE GENOMIC DNA]</scope>
    <source>
        <strain evidence="3">CBS 366.77</strain>
    </source>
</reference>
<evidence type="ECO:0000313" key="3">
    <source>
        <dbReference type="Proteomes" id="UP000266188"/>
    </source>
</evidence>
<protein>
    <recommendedName>
        <fullName evidence="1">Protein kinase domain-containing protein</fullName>
    </recommendedName>
</protein>
<evidence type="ECO:0000259" key="1">
    <source>
        <dbReference type="PROSITE" id="PS50011"/>
    </source>
</evidence>
<dbReference type="InterPro" id="IPR000719">
    <property type="entry name" value="Prot_kinase_dom"/>
</dbReference>
<feature type="domain" description="Protein kinase" evidence="1">
    <location>
        <begin position="1"/>
        <end position="102"/>
    </location>
</feature>
<dbReference type="GO" id="GO:0005524">
    <property type="term" value="F:ATP binding"/>
    <property type="evidence" value="ECO:0007669"/>
    <property type="project" value="InterPro"/>
</dbReference>
<dbReference type="SUPFAM" id="SSF56112">
    <property type="entry name" value="Protein kinase-like (PK-like)"/>
    <property type="match status" value="1"/>
</dbReference>
<dbReference type="STRING" id="2070753.A0A3A2ZZL5"/>
<organism evidence="2 3">
    <name type="scientific">Aspergillus sclerotialis</name>
    <dbReference type="NCBI Taxonomy" id="2070753"/>
    <lineage>
        <taxon>Eukaryota</taxon>
        <taxon>Fungi</taxon>
        <taxon>Dikarya</taxon>
        <taxon>Ascomycota</taxon>
        <taxon>Pezizomycotina</taxon>
        <taxon>Eurotiomycetes</taxon>
        <taxon>Eurotiomycetidae</taxon>
        <taxon>Eurotiales</taxon>
        <taxon>Aspergillaceae</taxon>
        <taxon>Aspergillus</taxon>
        <taxon>Aspergillus subgen. Polypaecilum</taxon>
    </lineage>
</organism>
<dbReference type="InterPro" id="IPR011009">
    <property type="entry name" value="Kinase-like_dom_sf"/>
</dbReference>
<evidence type="ECO:0000313" key="2">
    <source>
        <dbReference type="EMBL" id="RJE23345.1"/>
    </source>
</evidence>
<keyword evidence="3" id="KW-1185">Reference proteome</keyword>
<dbReference type="EMBL" id="MVGC01000125">
    <property type="protein sequence ID" value="RJE23345.1"/>
    <property type="molecule type" value="Genomic_DNA"/>
</dbReference>
<accession>A0A3A2ZZL5</accession>
<proteinExistence type="predicted"/>
<dbReference type="Pfam" id="PF00069">
    <property type="entry name" value="Pkinase"/>
    <property type="match status" value="1"/>
</dbReference>
<comment type="caution">
    <text evidence="2">The sequence shown here is derived from an EMBL/GenBank/DDBJ whole genome shotgun (WGS) entry which is preliminary data.</text>
</comment>
<dbReference type="GO" id="GO:0004672">
    <property type="term" value="F:protein kinase activity"/>
    <property type="evidence" value="ECO:0007669"/>
    <property type="project" value="InterPro"/>
</dbReference>
<dbReference type="Gene3D" id="1.10.510.10">
    <property type="entry name" value="Transferase(Phosphotransferase) domain 1"/>
    <property type="match status" value="1"/>
</dbReference>
<dbReference type="PROSITE" id="PS50011">
    <property type="entry name" value="PROTEIN_KINASE_DOM"/>
    <property type="match status" value="1"/>
</dbReference>
<dbReference type="Proteomes" id="UP000266188">
    <property type="component" value="Unassembled WGS sequence"/>
</dbReference>